<sequence length="166" mass="19510">MQKVYDERTALEEHAKYIREERTRLLEEYNMIINRLRELDDRDYEKSSKEETSSNKKETAMMSLQEAIDRHNNSASQVKQEKPKSVAIVDMSEAPKRSSQRDVKQVTRQVANILKESGMPVKMKDIMKSLEEKGVPTNSPYALMSQVTQYDNNIQRVTHGYYQYKR</sequence>
<evidence type="ECO:0000313" key="4">
    <source>
        <dbReference type="Proteomes" id="UP000258501"/>
    </source>
</evidence>
<dbReference type="EMBL" id="KC699836">
    <property type="protein sequence ID" value="AGK86812.1"/>
    <property type="molecule type" value="Genomic_DNA"/>
</dbReference>
<dbReference type="InterPro" id="IPR056984">
    <property type="entry name" value="WH_Rok"/>
</dbReference>
<evidence type="ECO:0000256" key="1">
    <source>
        <dbReference type="SAM" id="MobiDB-lite"/>
    </source>
</evidence>
<feature type="domain" description="Repressor Rok winged helix" evidence="2">
    <location>
        <begin position="110"/>
        <end position="162"/>
    </location>
</feature>
<dbReference type="Pfam" id="PF23159">
    <property type="entry name" value="WHD_Rok"/>
    <property type="match status" value="1"/>
</dbReference>
<organism evidence="3 4">
    <name type="scientific">Bacillus phage SIOphi</name>
    <dbReference type="NCBI Taxonomy" id="1285382"/>
    <lineage>
        <taxon>Viruses</taxon>
        <taxon>Duplodnaviria</taxon>
        <taxon>Heunggongvirae</taxon>
        <taxon>Uroviricota</taxon>
        <taxon>Caudoviricetes</taxon>
        <taxon>Herelleviridae</taxon>
        <taxon>Bastillevirinae</taxon>
        <taxon>Siophivirus</taxon>
        <taxon>Siophivirus SIOphi</taxon>
    </lineage>
</organism>
<name>R4JDN3_9CAUD</name>
<gene>
    <name evidence="3" type="ORF">SIOphi_00020</name>
</gene>
<proteinExistence type="predicted"/>
<keyword evidence="4" id="KW-1185">Reference proteome</keyword>
<reference evidence="3 4" key="1">
    <citation type="submission" date="2013-02" db="EMBL/GenBank/DDBJ databases">
        <authorList>
            <person name="Lukaszewicz M."/>
            <person name="Biegalska A."/>
            <person name="Krasowska A."/>
        </authorList>
    </citation>
    <scope>NUCLEOTIDE SEQUENCE [LARGE SCALE GENOMIC DNA]</scope>
</reference>
<protein>
    <recommendedName>
        <fullName evidence="2">Repressor Rok winged helix domain-containing protein</fullName>
    </recommendedName>
</protein>
<feature type="region of interest" description="Disordered" evidence="1">
    <location>
        <begin position="38"/>
        <end position="105"/>
    </location>
</feature>
<evidence type="ECO:0000313" key="3">
    <source>
        <dbReference type="EMBL" id="AGK86812.1"/>
    </source>
</evidence>
<accession>R4JDN3</accession>
<dbReference type="OrthoDB" id="26273at10239"/>
<evidence type="ECO:0000259" key="2">
    <source>
        <dbReference type="Pfam" id="PF23159"/>
    </source>
</evidence>
<feature type="compositionally biased region" description="Basic and acidic residues" evidence="1">
    <location>
        <begin position="38"/>
        <end position="59"/>
    </location>
</feature>
<feature type="compositionally biased region" description="Basic and acidic residues" evidence="1">
    <location>
        <begin position="93"/>
        <end position="105"/>
    </location>
</feature>
<dbReference type="Proteomes" id="UP000258501">
    <property type="component" value="Segment"/>
</dbReference>